<organism evidence="2 3">
    <name type="scientific">Polyrhizophydium stewartii</name>
    <dbReference type="NCBI Taxonomy" id="2732419"/>
    <lineage>
        <taxon>Eukaryota</taxon>
        <taxon>Fungi</taxon>
        <taxon>Fungi incertae sedis</taxon>
        <taxon>Chytridiomycota</taxon>
        <taxon>Chytridiomycota incertae sedis</taxon>
        <taxon>Chytridiomycetes</taxon>
        <taxon>Rhizophydiales</taxon>
        <taxon>Rhizophydiales incertae sedis</taxon>
        <taxon>Polyrhizophydium</taxon>
    </lineage>
</organism>
<evidence type="ECO:0000313" key="3">
    <source>
        <dbReference type="Proteomes" id="UP001527925"/>
    </source>
</evidence>
<dbReference type="PANTHER" id="PTHR32026:SF10">
    <property type="entry name" value="METHYLTRANSFERASE-LIKE PROTEIN 24-RELATED"/>
    <property type="match status" value="1"/>
</dbReference>
<gene>
    <name evidence="2" type="ORF">HK105_202063</name>
</gene>
<dbReference type="Pfam" id="PF13383">
    <property type="entry name" value="Methyltransf_22"/>
    <property type="match status" value="1"/>
</dbReference>
<dbReference type="EMBL" id="JADGIZ020000007">
    <property type="protein sequence ID" value="KAL2918136.1"/>
    <property type="molecule type" value="Genomic_DNA"/>
</dbReference>
<evidence type="ECO:0000313" key="2">
    <source>
        <dbReference type="EMBL" id="KAL2918136.1"/>
    </source>
</evidence>
<keyword evidence="3" id="KW-1185">Reference proteome</keyword>
<dbReference type="InterPro" id="IPR026913">
    <property type="entry name" value="METTL24"/>
</dbReference>
<sequence length="334" mass="38299">MTILANRRALAVAVAIVLGFVLGLTALGGLSSLFTSDDQSPTHVDAVAKVQVPDRDSEHDALIKKTARCIALSNTFQDSESCWTDFKRIESRLIMDELDKLPRADTLRMLTQANYAPHKILIPTHQCNMLKLQRFPGQYARDPKGLHPDGPKWMCPEYLETPDDSPCTIFSVGSNGQFDFEEAMHSFVGNKCKIYTFDCTGNWTNPTTEFHPWCISNENTVNEKGHIFKTLTQIMHDVNVTHIHLFKIDVEGYEFQTVQTLLKEPRENLPRQILMEVHFGYQFSFFDYNPEKESWIPYATKLYRDMDTMGYSIALRELNYNGDCCSEYVFIRNP</sequence>
<evidence type="ECO:0000259" key="1">
    <source>
        <dbReference type="Pfam" id="PF13383"/>
    </source>
</evidence>
<dbReference type="PANTHER" id="PTHR32026">
    <property type="entry name" value="METHYLTRANSFERASE-LIKE PROTEIN 24"/>
    <property type="match status" value="1"/>
</dbReference>
<accession>A0ABR4NF91</accession>
<reference evidence="2 3" key="1">
    <citation type="submission" date="2023-09" db="EMBL/GenBank/DDBJ databases">
        <title>Pangenome analysis of Batrachochytrium dendrobatidis and related Chytrids.</title>
        <authorList>
            <person name="Yacoub M.N."/>
            <person name="Stajich J.E."/>
            <person name="James T.Y."/>
        </authorList>
    </citation>
    <scope>NUCLEOTIDE SEQUENCE [LARGE SCALE GENOMIC DNA]</scope>
    <source>
        <strain evidence="2 3">JEL0888</strain>
    </source>
</reference>
<name>A0ABR4NF91_9FUNG</name>
<dbReference type="InterPro" id="IPR025714">
    <property type="entry name" value="Methyltranfer_dom"/>
</dbReference>
<dbReference type="Proteomes" id="UP001527925">
    <property type="component" value="Unassembled WGS sequence"/>
</dbReference>
<protein>
    <recommendedName>
        <fullName evidence="1">Methyltransferase domain-containing protein</fullName>
    </recommendedName>
</protein>
<proteinExistence type="predicted"/>
<feature type="domain" description="Methyltransferase" evidence="1">
    <location>
        <begin position="145"/>
        <end position="331"/>
    </location>
</feature>
<comment type="caution">
    <text evidence="2">The sequence shown here is derived from an EMBL/GenBank/DDBJ whole genome shotgun (WGS) entry which is preliminary data.</text>
</comment>